<dbReference type="RefSeq" id="WP_347325671.1">
    <property type="nucleotide sequence ID" value="NZ_JBCGUH010000007.1"/>
</dbReference>
<dbReference type="EMBL" id="JBHUEH010000011">
    <property type="protein sequence ID" value="MFD1885395.1"/>
    <property type="molecule type" value="Genomic_DNA"/>
</dbReference>
<dbReference type="InterPro" id="IPR027365">
    <property type="entry name" value="GNAT_acetyltra_YdfB-like"/>
</dbReference>
<organism evidence="2 3">
    <name type="scientific">Paenibacillus wenxiniae</name>
    <dbReference type="NCBI Taxonomy" id="1636843"/>
    <lineage>
        <taxon>Bacteria</taxon>
        <taxon>Bacillati</taxon>
        <taxon>Bacillota</taxon>
        <taxon>Bacilli</taxon>
        <taxon>Bacillales</taxon>
        <taxon>Paenibacillaceae</taxon>
        <taxon>Paenibacillus</taxon>
    </lineage>
</organism>
<gene>
    <name evidence="2" type="ORF">ACFSC9_07620</name>
</gene>
<proteinExistence type="predicted"/>
<dbReference type="InterPro" id="IPR000182">
    <property type="entry name" value="GNAT_dom"/>
</dbReference>
<protein>
    <submittedName>
        <fullName evidence="2">GNAT family N-acetyltransferase</fullName>
        <ecNumber evidence="2">2.3.1.-</ecNumber>
    </submittedName>
</protein>
<dbReference type="Pfam" id="PF12746">
    <property type="entry name" value="GNAT_acetyltran"/>
    <property type="match status" value="1"/>
</dbReference>
<keyword evidence="2" id="KW-0808">Transferase</keyword>
<dbReference type="InterPro" id="IPR042573">
    <property type="entry name" value="GNAT_acetyltra_N"/>
</dbReference>
<keyword evidence="2" id="KW-0012">Acyltransferase</keyword>
<dbReference type="Proteomes" id="UP001597233">
    <property type="component" value="Unassembled WGS sequence"/>
</dbReference>
<dbReference type="InterPro" id="IPR016181">
    <property type="entry name" value="Acyl_CoA_acyltransferase"/>
</dbReference>
<sequence>MLYPSFLYSVRHGIIRGTIDCVNPNYTNRNDDNIHITDSAIAANCEYNWFYVGGNPADRAFFKQKLDTGWLKQMNDQPTAVIFSQNEQWDAMIEAEMKGMFQPMKRYAFVYEQSDAGQAAEMARQAEQRLPDGYKLATITPSVIQKSRGFDEKYIKRFWQTMDNYVQHGFGFCILYEGQSVCECITIAANPDCAEVDIHTAATHQRKGLAFVVAQAFIAESVRRGIRPRWDCNAANEASAGLAHKLGFRPTSTYRMWIKS</sequence>
<dbReference type="PANTHER" id="PTHR31143:SF2">
    <property type="entry name" value="FR47-LIKE DOMAIN-CONTAINING PROTEIN-RELATED"/>
    <property type="match status" value="1"/>
</dbReference>
<dbReference type="Gene3D" id="3.40.630.110">
    <property type="entry name" value="GNAT acetyltransferase-like"/>
    <property type="match status" value="1"/>
</dbReference>
<dbReference type="PANTHER" id="PTHR31143">
    <property type="match status" value="1"/>
</dbReference>
<dbReference type="Gene3D" id="3.40.630.30">
    <property type="match status" value="1"/>
</dbReference>
<comment type="caution">
    <text evidence="2">The sequence shown here is derived from an EMBL/GenBank/DDBJ whole genome shotgun (WGS) entry which is preliminary data.</text>
</comment>
<keyword evidence="3" id="KW-1185">Reference proteome</keyword>
<feature type="domain" description="N-acetyltransferase" evidence="1">
    <location>
        <begin position="134"/>
        <end position="260"/>
    </location>
</feature>
<dbReference type="PROSITE" id="PS51186">
    <property type="entry name" value="GNAT"/>
    <property type="match status" value="1"/>
</dbReference>
<dbReference type="EC" id="2.3.1.-" evidence="2"/>
<reference evidence="3" key="1">
    <citation type="journal article" date="2019" name="Int. J. Syst. Evol. Microbiol.">
        <title>The Global Catalogue of Microorganisms (GCM) 10K type strain sequencing project: providing services to taxonomists for standard genome sequencing and annotation.</title>
        <authorList>
            <consortium name="The Broad Institute Genomics Platform"/>
            <consortium name="The Broad Institute Genome Sequencing Center for Infectious Disease"/>
            <person name="Wu L."/>
            <person name="Ma J."/>
        </authorList>
    </citation>
    <scope>NUCLEOTIDE SEQUENCE [LARGE SCALE GENOMIC DNA]</scope>
    <source>
        <strain evidence="3">CCUG 54950</strain>
    </source>
</reference>
<evidence type="ECO:0000313" key="2">
    <source>
        <dbReference type="EMBL" id="MFD1885395.1"/>
    </source>
</evidence>
<dbReference type="GO" id="GO:0016746">
    <property type="term" value="F:acyltransferase activity"/>
    <property type="evidence" value="ECO:0007669"/>
    <property type="project" value="UniProtKB-KW"/>
</dbReference>
<evidence type="ECO:0000259" key="1">
    <source>
        <dbReference type="PROSITE" id="PS51186"/>
    </source>
</evidence>
<name>A0ABW4RH85_9BACL</name>
<dbReference type="SUPFAM" id="SSF55729">
    <property type="entry name" value="Acyl-CoA N-acyltransferases (Nat)"/>
    <property type="match status" value="1"/>
</dbReference>
<evidence type="ECO:0000313" key="3">
    <source>
        <dbReference type="Proteomes" id="UP001597233"/>
    </source>
</evidence>
<accession>A0ABW4RH85</accession>